<evidence type="ECO:0000313" key="2">
    <source>
        <dbReference type="Proteomes" id="UP000332515"/>
    </source>
</evidence>
<reference evidence="1 2" key="1">
    <citation type="submission" date="2019-09" db="EMBL/GenBank/DDBJ databases">
        <title>Segnochrobactrum spirostomi gen. nov., sp. nov., isolated from the ciliate Spirostomum cf. yagiui and description of a novel family, Segnochrobactraceae fam. nov. within the order Rhizobiales of the class Alphaproteobacteria.</title>
        <authorList>
            <person name="Akter S."/>
            <person name="Shazib S.U.A."/>
            <person name="Shin M.K."/>
        </authorList>
    </citation>
    <scope>NUCLEOTIDE SEQUENCE [LARGE SCALE GENOMIC DNA]</scope>
    <source>
        <strain evidence="1 2">Sp-1</strain>
    </source>
</reference>
<evidence type="ECO:0000313" key="1">
    <source>
        <dbReference type="EMBL" id="MQT12208.1"/>
    </source>
</evidence>
<dbReference type="EMBL" id="VWNA01000001">
    <property type="protein sequence ID" value="MQT12208.1"/>
    <property type="molecule type" value="Genomic_DNA"/>
</dbReference>
<sequence>MNKSYAVSPLSEDKVDRAFPLIRSLEPDLDLDAWRRFCREGFEETGHNGIAGTVFVASNPRGYLQGLCVAALPEEAREGPASQARVLEVPIFIAASAADRDGVAAEMMEFLEAYGRDKVCGGIHIWPLDRDTWKRLVEHAPPPAAAAGVTIPLAGR</sequence>
<organism evidence="1 2">
    <name type="scientific">Segnochrobactrum spirostomi</name>
    <dbReference type="NCBI Taxonomy" id="2608987"/>
    <lineage>
        <taxon>Bacteria</taxon>
        <taxon>Pseudomonadati</taxon>
        <taxon>Pseudomonadota</taxon>
        <taxon>Alphaproteobacteria</taxon>
        <taxon>Hyphomicrobiales</taxon>
        <taxon>Segnochrobactraceae</taxon>
        <taxon>Segnochrobactrum</taxon>
    </lineage>
</organism>
<comment type="caution">
    <text evidence="1">The sequence shown here is derived from an EMBL/GenBank/DDBJ whole genome shotgun (WGS) entry which is preliminary data.</text>
</comment>
<accession>A0A6A7Y1C4</accession>
<keyword evidence="2" id="KW-1185">Reference proteome</keyword>
<protein>
    <recommendedName>
        <fullName evidence="3">N-acetyltransferase domain-containing protein</fullName>
    </recommendedName>
</protein>
<name>A0A6A7Y1C4_9HYPH</name>
<dbReference type="AlphaFoldDB" id="A0A6A7Y1C4"/>
<proteinExistence type="predicted"/>
<dbReference type="RefSeq" id="WP_153479502.1">
    <property type="nucleotide sequence ID" value="NZ_VWNA01000001.1"/>
</dbReference>
<evidence type="ECO:0008006" key="3">
    <source>
        <dbReference type="Google" id="ProtNLM"/>
    </source>
</evidence>
<dbReference type="Proteomes" id="UP000332515">
    <property type="component" value="Unassembled WGS sequence"/>
</dbReference>
<gene>
    <name evidence="1" type="ORF">F0357_05930</name>
</gene>